<evidence type="ECO:0000313" key="2">
    <source>
        <dbReference type="EMBL" id="TVU10150.1"/>
    </source>
</evidence>
<protein>
    <submittedName>
        <fullName evidence="2">Uncharacterized protein</fullName>
    </submittedName>
</protein>
<sequence>MAFSKKKKKTREDGPSPKKRICSNDNYSEKASRDIDLVHIIDNQPKHSIQRDVDNMRTYQETDEKCFNPAHLELSLRRSDYRKLENQDKNDRRTLNHSTSSTFSLYNCRTASSLGNSGDAQICSTSGTRA</sequence>
<dbReference type="EMBL" id="RWGY01000039">
    <property type="protein sequence ID" value="TVU10150.1"/>
    <property type="molecule type" value="Genomic_DNA"/>
</dbReference>
<dbReference type="OrthoDB" id="60033at2759"/>
<name>A0A5J9TFK5_9POAL</name>
<comment type="caution">
    <text evidence="2">The sequence shown here is derived from an EMBL/GenBank/DDBJ whole genome shotgun (WGS) entry which is preliminary data.</text>
</comment>
<feature type="region of interest" description="Disordered" evidence="1">
    <location>
        <begin position="1"/>
        <end position="27"/>
    </location>
</feature>
<evidence type="ECO:0000256" key="1">
    <source>
        <dbReference type="SAM" id="MobiDB-lite"/>
    </source>
</evidence>
<dbReference type="Gramene" id="TVU10150">
    <property type="protein sequence ID" value="TVU10150"/>
    <property type="gene ID" value="EJB05_43661"/>
</dbReference>
<dbReference type="AlphaFoldDB" id="A0A5J9TFK5"/>
<proteinExistence type="predicted"/>
<accession>A0A5J9TFK5</accession>
<organism evidence="2 3">
    <name type="scientific">Eragrostis curvula</name>
    <name type="common">weeping love grass</name>
    <dbReference type="NCBI Taxonomy" id="38414"/>
    <lineage>
        <taxon>Eukaryota</taxon>
        <taxon>Viridiplantae</taxon>
        <taxon>Streptophyta</taxon>
        <taxon>Embryophyta</taxon>
        <taxon>Tracheophyta</taxon>
        <taxon>Spermatophyta</taxon>
        <taxon>Magnoliopsida</taxon>
        <taxon>Liliopsida</taxon>
        <taxon>Poales</taxon>
        <taxon>Poaceae</taxon>
        <taxon>PACMAD clade</taxon>
        <taxon>Chloridoideae</taxon>
        <taxon>Eragrostideae</taxon>
        <taxon>Eragrostidinae</taxon>
        <taxon>Eragrostis</taxon>
    </lineage>
</organism>
<keyword evidence="3" id="KW-1185">Reference proteome</keyword>
<evidence type="ECO:0000313" key="3">
    <source>
        <dbReference type="Proteomes" id="UP000324897"/>
    </source>
</evidence>
<reference evidence="2 3" key="1">
    <citation type="journal article" date="2019" name="Sci. Rep.">
        <title>A high-quality genome of Eragrostis curvula grass provides insights into Poaceae evolution and supports new strategies to enhance forage quality.</title>
        <authorList>
            <person name="Carballo J."/>
            <person name="Santos B.A.C.M."/>
            <person name="Zappacosta D."/>
            <person name="Garbus I."/>
            <person name="Selva J.P."/>
            <person name="Gallo C.A."/>
            <person name="Diaz A."/>
            <person name="Albertini E."/>
            <person name="Caccamo M."/>
            <person name="Echenique V."/>
        </authorList>
    </citation>
    <scope>NUCLEOTIDE SEQUENCE [LARGE SCALE GENOMIC DNA]</scope>
    <source>
        <strain evidence="3">cv. Victoria</strain>
        <tissue evidence="2">Leaf</tissue>
    </source>
</reference>
<gene>
    <name evidence="2" type="ORF">EJB05_43661</name>
</gene>
<dbReference type="Proteomes" id="UP000324897">
    <property type="component" value="Chromosome 3"/>
</dbReference>
<feature type="non-terminal residue" evidence="2">
    <location>
        <position position="1"/>
    </location>
</feature>